<dbReference type="Proteomes" id="UP000266841">
    <property type="component" value="Unassembled WGS sequence"/>
</dbReference>
<protein>
    <submittedName>
        <fullName evidence="2">Uncharacterized protein</fullName>
    </submittedName>
</protein>
<name>K0RCS4_THAOC</name>
<evidence type="ECO:0000313" key="3">
    <source>
        <dbReference type="Proteomes" id="UP000266841"/>
    </source>
</evidence>
<evidence type="ECO:0000313" key="2">
    <source>
        <dbReference type="EMBL" id="EJK46881.1"/>
    </source>
</evidence>
<dbReference type="EMBL" id="AGNL01047485">
    <property type="protein sequence ID" value="EJK46881.1"/>
    <property type="molecule type" value="Genomic_DNA"/>
</dbReference>
<dbReference type="AlphaFoldDB" id="K0RCS4"/>
<proteinExistence type="predicted"/>
<evidence type="ECO:0000256" key="1">
    <source>
        <dbReference type="SAM" id="MobiDB-lite"/>
    </source>
</evidence>
<organism evidence="2 3">
    <name type="scientific">Thalassiosira oceanica</name>
    <name type="common">Marine diatom</name>
    <dbReference type="NCBI Taxonomy" id="159749"/>
    <lineage>
        <taxon>Eukaryota</taxon>
        <taxon>Sar</taxon>
        <taxon>Stramenopiles</taxon>
        <taxon>Ochrophyta</taxon>
        <taxon>Bacillariophyta</taxon>
        <taxon>Coscinodiscophyceae</taxon>
        <taxon>Thalassiosirophycidae</taxon>
        <taxon>Thalassiosirales</taxon>
        <taxon>Thalassiosiraceae</taxon>
        <taxon>Thalassiosira</taxon>
    </lineage>
</organism>
<accession>K0RCS4</accession>
<comment type="caution">
    <text evidence="2">The sequence shown here is derived from an EMBL/GenBank/DDBJ whole genome shotgun (WGS) entry which is preliminary data.</text>
</comment>
<gene>
    <name evidence="2" type="ORF">THAOC_34428</name>
</gene>
<feature type="region of interest" description="Disordered" evidence="1">
    <location>
        <begin position="1"/>
        <end position="50"/>
    </location>
</feature>
<reference evidence="2 3" key="1">
    <citation type="journal article" date="2012" name="Genome Biol.">
        <title>Genome and low-iron response of an oceanic diatom adapted to chronic iron limitation.</title>
        <authorList>
            <person name="Lommer M."/>
            <person name="Specht M."/>
            <person name="Roy A.S."/>
            <person name="Kraemer L."/>
            <person name="Andreson R."/>
            <person name="Gutowska M.A."/>
            <person name="Wolf J."/>
            <person name="Bergner S.V."/>
            <person name="Schilhabel M.B."/>
            <person name="Klostermeier U.C."/>
            <person name="Beiko R.G."/>
            <person name="Rosenstiel P."/>
            <person name="Hippler M."/>
            <person name="Laroche J."/>
        </authorList>
    </citation>
    <scope>NUCLEOTIDE SEQUENCE [LARGE SCALE GENOMIC DNA]</scope>
    <source>
        <strain evidence="2 3">CCMP1005</strain>
    </source>
</reference>
<sequence>MRQPNIGMTMLPKGEAEKSTPSAAWPTQRRNNDDRESRSSSSMASPGGLMIDGAHGTYSSPLIEVLPPQGYSDGRLALRPNLSIKLAGATDVLSQQATQNRPRLYSAATEVRCGIELSPCSTACPSGTIYTSFWPDICVGLLGGTSAAPLSVGLPFDFRFADQMTQLPYLCWASRRHLCRLSSRLTSDLQIKRRSRRDDFVYKQQVEVQAEPTDFPDLFLHDARAAFTTGDQKTMVG</sequence>
<keyword evidence="3" id="KW-1185">Reference proteome</keyword>